<comment type="similarity">
    <text evidence="1">Belongs to the ATP-dependent AMP-binding enzyme family.</text>
</comment>
<evidence type="ECO:0000313" key="5">
    <source>
        <dbReference type="EMBL" id="GLY55485.1"/>
    </source>
</evidence>
<dbReference type="AlphaFoldDB" id="A0AAV5P2G7"/>
<dbReference type="GO" id="GO:0016878">
    <property type="term" value="F:acid-thiol ligase activity"/>
    <property type="evidence" value="ECO:0007669"/>
    <property type="project" value="UniProtKB-ARBA"/>
</dbReference>
<dbReference type="InterPro" id="IPR042099">
    <property type="entry name" value="ANL_N_sf"/>
</dbReference>
<evidence type="ECO:0000256" key="1">
    <source>
        <dbReference type="ARBA" id="ARBA00006432"/>
    </source>
</evidence>
<evidence type="ECO:0000259" key="4">
    <source>
        <dbReference type="Pfam" id="PF13193"/>
    </source>
</evidence>
<dbReference type="Pfam" id="PF13193">
    <property type="entry name" value="AMP-binding_C"/>
    <property type="match status" value="1"/>
</dbReference>
<reference evidence="6 7" key="1">
    <citation type="submission" date="2019-07" db="EMBL/GenBank/DDBJ databases">
        <title>Complete Genome Sequence and Methylome Analysis of Arthrobacter luteus NEB113.</title>
        <authorList>
            <person name="Fomenkov A."/>
            <person name="Anton B.P."/>
            <person name="Vincze T."/>
            <person name="Roberts R.J."/>
        </authorList>
    </citation>
    <scope>NUCLEOTIDE SEQUENCE [LARGE SCALE GENOMIC DNA]</scope>
    <source>
        <strain evidence="6 7">NEB113</strain>
    </source>
</reference>
<dbReference type="Pfam" id="PF00501">
    <property type="entry name" value="AMP-binding"/>
    <property type="match status" value="1"/>
</dbReference>
<evidence type="ECO:0000313" key="8">
    <source>
        <dbReference type="Proteomes" id="UP001165168"/>
    </source>
</evidence>
<dbReference type="Proteomes" id="UP001165168">
    <property type="component" value="Unassembled WGS sequence"/>
</dbReference>
<dbReference type="Gene3D" id="3.30.300.30">
    <property type="match status" value="1"/>
</dbReference>
<protein>
    <submittedName>
        <fullName evidence="5">Fatty-acid CoA ligase</fullName>
    </submittedName>
    <submittedName>
        <fullName evidence="6">Long-chain fatty acid--CoA ligase</fullName>
    </submittedName>
</protein>
<reference evidence="5" key="2">
    <citation type="submission" date="2023-03" db="EMBL/GenBank/DDBJ databases">
        <title>Cellulosimicrobium cellulans NBRC 103059.</title>
        <authorList>
            <person name="Ichikawa N."/>
            <person name="Sato H."/>
            <person name="Tonouchi N."/>
        </authorList>
    </citation>
    <scope>NUCLEOTIDE SEQUENCE</scope>
    <source>
        <strain evidence="5">NBRC 103059</strain>
    </source>
</reference>
<dbReference type="Gene3D" id="3.40.50.12780">
    <property type="entry name" value="N-terminal domain of ligase-like"/>
    <property type="match status" value="1"/>
</dbReference>
<evidence type="ECO:0000259" key="3">
    <source>
        <dbReference type="Pfam" id="PF00501"/>
    </source>
</evidence>
<dbReference type="EMBL" id="CP041694">
    <property type="protein sequence ID" value="QDP74298.1"/>
    <property type="molecule type" value="Genomic_DNA"/>
</dbReference>
<organism evidence="5 8">
    <name type="scientific">Cellulosimicrobium cellulans</name>
    <name type="common">Arthrobacter luteus</name>
    <dbReference type="NCBI Taxonomy" id="1710"/>
    <lineage>
        <taxon>Bacteria</taxon>
        <taxon>Bacillati</taxon>
        <taxon>Actinomycetota</taxon>
        <taxon>Actinomycetes</taxon>
        <taxon>Micrococcales</taxon>
        <taxon>Promicromonosporaceae</taxon>
        <taxon>Cellulosimicrobium</taxon>
    </lineage>
</organism>
<dbReference type="InterPro" id="IPR050237">
    <property type="entry name" value="ATP-dep_AMP-bd_enzyme"/>
</dbReference>
<proteinExistence type="inferred from homology"/>
<dbReference type="Proteomes" id="UP000319068">
    <property type="component" value="Chromosome"/>
</dbReference>
<dbReference type="EMBL" id="BSTG01000001">
    <property type="protein sequence ID" value="GLY55485.1"/>
    <property type="molecule type" value="Genomic_DNA"/>
</dbReference>
<evidence type="ECO:0000313" key="7">
    <source>
        <dbReference type="Proteomes" id="UP000319068"/>
    </source>
</evidence>
<keyword evidence="2 5" id="KW-0436">Ligase</keyword>
<dbReference type="InterPro" id="IPR000873">
    <property type="entry name" value="AMP-dep_synth/lig_dom"/>
</dbReference>
<evidence type="ECO:0000313" key="6">
    <source>
        <dbReference type="EMBL" id="QDP74298.1"/>
    </source>
</evidence>
<name>A0AAV5P2G7_CELCE</name>
<evidence type="ECO:0000256" key="2">
    <source>
        <dbReference type="ARBA" id="ARBA00022598"/>
    </source>
</evidence>
<dbReference type="FunFam" id="3.30.300.30:FF:000008">
    <property type="entry name" value="2,3-dihydroxybenzoate-AMP ligase"/>
    <property type="match status" value="1"/>
</dbReference>
<dbReference type="InterPro" id="IPR045851">
    <property type="entry name" value="AMP-bd_C_sf"/>
</dbReference>
<dbReference type="RefSeq" id="WP_137279974.1">
    <property type="nucleotide sequence ID" value="NZ_BSTG01000001.1"/>
</dbReference>
<dbReference type="PANTHER" id="PTHR43767">
    <property type="entry name" value="LONG-CHAIN-FATTY-ACID--COA LIGASE"/>
    <property type="match status" value="1"/>
</dbReference>
<sequence length="521" mass="55207">MHLGSMLESTARKVPTKEALVLGERRLTYAELDAAARRAAAVFRDAGVRPGDRVTVMTYNTPGFVVAAFGLWRAGAVLVTVNHKLQAPEVARLVAHSGAVLGVADASLAPVVTAAAPAVRWLWTEADAVGQDAGCAEGTPGHDDFDALVAAAAPWDGVPPDQDTIAQVLYTSGTTAAPKGCEHTHRGLSSVAAYTTAAVGLRADDRFLLAMPIWHASPLNNWFLSMVFLGGTTVLLREYHPIEMLRTVEAERTTAFFGAPIAYVAPLQVAAAQGIDLSTFDLSSARLWLAGGAPVGADTVRAIRAAYPGELHQVYGMSEMGPVGTALGPADQERKAGSIGHAGMPGVDVRVVDLDGDDVGPGGTGEIWLRSDTRMVGYLDDPEATEAVLVGDWYRTGDVVRVDEDGYLFIVDRLKDVIITGGENVYSQEVEEALRGSPEVADVAVVGRPHADWGETVVAFVVPAPGAEPTLDSLRAFLADRLARYKVPRDVALVTELPRNPSGKLTKHVLRSRVREGTTVA</sequence>
<dbReference type="InterPro" id="IPR025110">
    <property type="entry name" value="AMP-bd_C"/>
</dbReference>
<dbReference type="SUPFAM" id="SSF56801">
    <property type="entry name" value="Acetyl-CoA synthetase-like"/>
    <property type="match status" value="1"/>
</dbReference>
<accession>A0AAV5P2G7</accession>
<dbReference type="PANTHER" id="PTHR43767:SF1">
    <property type="entry name" value="NONRIBOSOMAL PEPTIDE SYNTHASE PES1 (EUROFUNG)-RELATED"/>
    <property type="match status" value="1"/>
</dbReference>
<feature type="domain" description="AMP-binding enzyme C-terminal" evidence="4">
    <location>
        <begin position="429"/>
        <end position="504"/>
    </location>
</feature>
<feature type="domain" description="AMP-dependent synthetase/ligase" evidence="3">
    <location>
        <begin position="8"/>
        <end position="379"/>
    </location>
</feature>
<keyword evidence="7" id="KW-1185">Reference proteome</keyword>
<gene>
    <name evidence="5" type="primary">fcs</name>
    <name evidence="5" type="ORF">Ccel01_00870</name>
    <name evidence="6" type="ORF">FOG94_03215</name>
</gene>